<dbReference type="PROSITE" id="PS00108">
    <property type="entry name" value="PROTEIN_KINASE_ST"/>
    <property type="match status" value="1"/>
</dbReference>
<evidence type="ECO:0000256" key="1">
    <source>
        <dbReference type="ARBA" id="ARBA00022741"/>
    </source>
</evidence>
<dbReference type="GO" id="GO:0035556">
    <property type="term" value="P:intracellular signal transduction"/>
    <property type="evidence" value="ECO:0007669"/>
    <property type="project" value="TreeGrafter"/>
</dbReference>
<evidence type="ECO:0000256" key="3">
    <source>
        <dbReference type="SAM" id="MobiDB-lite"/>
    </source>
</evidence>
<dbReference type="STRING" id="329884.A0A4U0WHN7"/>
<keyword evidence="1" id="KW-0547">Nucleotide-binding</keyword>
<dbReference type="InterPro" id="IPR000719">
    <property type="entry name" value="Prot_kinase_dom"/>
</dbReference>
<sequence>IGAGAYGKVLKTIKARDGKAFASKIFRPPPNRNKRRRDDPDPNWLMSIRREFAIMRDNPHPNVIQVLELRETPKPAMIMRYYPLGNIVNASTHQDEHVTAWGQILDGLSHLHAKGVVHRDLKPENILVERDPLFKVVIADFGMAKVATGDALLRTFCGTLKYGAPEVFPGMSRGHGPLVDVWSLGVMVYEWLYSVVNPPDLPRRRGETEEVSWFAWLDLWVDMLLTKLEDEDDDRAIRILSCMIETKVPSRWPASRCLTQGFDSGLFERRRADGLVIYAGERHDSELSVRVQQDTGARTPTAAPSLSPSLILEQSAVTIIEGDLWGEVNSL</sequence>
<dbReference type="Gene3D" id="1.10.510.10">
    <property type="entry name" value="Transferase(Phosphotransferase) domain 1"/>
    <property type="match status" value="1"/>
</dbReference>
<dbReference type="EMBL" id="NAJQ01001069">
    <property type="protein sequence ID" value="TKA62482.1"/>
    <property type="molecule type" value="Genomic_DNA"/>
</dbReference>
<dbReference type="GO" id="GO:0005524">
    <property type="term" value="F:ATP binding"/>
    <property type="evidence" value="ECO:0007669"/>
    <property type="project" value="UniProtKB-KW"/>
</dbReference>
<keyword evidence="2" id="KW-0067">ATP-binding</keyword>
<dbReference type="PROSITE" id="PS50011">
    <property type="entry name" value="PROTEIN_KINASE_DOM"/>
    <property type="match status" value="1"/>
</dbReference>
<comment type="caution">
    <text evidence="5">The sequence shown here is derived from an EMBL/GenBank/DDBJ whole genome shotgun (WGS) entry which is preliminary data.</text>
</comment>
<dbReference type="OrthoDB" id="10252171at2759"/>
<dbReference type="InterPro" id="IPR008271">
    <property type="entry name" value="Ser/Thr_kinase_AS"/>
</dbReference>
<dbReference type="Gene3D" id="3.30.200.20">
    <property type="entry name" value="Phosphorylase Kinase, domain 1"/>
    <property type="match status" value="1"/>
</dbReference>
<keyword evidence="6" id="KW-1185">Reference proteome</keyword>
<dbReference type="AlphaFoldDB" id="A0A4U0WHN7"/>
<organism evidence="5 6">
    <name type="scientific">Friedmanniomyces simplex</name>
    <dbReference type="NCBI Taxonomy" id="329884"/>
    <lineage>
        <taxon>Eukaryota</taxon>
        <taxon>Fungi</taxon>
        <taxon>Dikarya</taxon>
        <taxon>Ascomycota</taxon>
        <taxon>Pezizomycotina</taxon>
        <taxon>Dothideomycetes</taxon>
        <taxon>Dothideomycetidae</taxon>
        <taxon>Mycosphaerellales</taxon>
        <taxon>Teratosphaeriaceae</taxon>
        <taxon>Friedmanniomyces</taxon>
    </lineage>
</organism>
<proteinExistence type="predicted"/>
<dbReference type="PANTHER" id="PTHR24346:SF30">
    <property type="entry name" value="MATERNAL EMBRYONIC LEUCINE ZIPPER KINASE"/>
    <property type="match status" value="1"/>
</dbReference>
<evidence type="ECO:0000256" key="2">
    <source>
        <dbReference type="ARBA" id="ARBA00022840"/>
    </source>
</evidence>
<gene>
    <name evidence="5" type="ORF">B0A55_12365</name>
</gene>
<dbReference type="SUPFAM" id="SSF56112">
    <property type="entry name" value="Protein kinase-like (PK-like)"/>
    <property type="match status" value="1"/>
</dbReference>
<dbReference type="InterPro" id="IPR011009">
    <property type="entry name" value="Kinase-like_dom_sf"/>
</dbReference>
<dbReference type="GO" id="GO:0004674">
    <property type="term" value="F:protein serine/threonine kinase activity"/>
    <property type="evidence" value="ECO:0007669"/>
    <property type="project" value="TreeGrafter"/>
</dbReference>
<evidence type="ECO:0000259" key="4">
    <source>
        <dbReference type="PROSITE" id="PS50011"/>
    </source>
</evidence>
<feature type="non-terminal residue" evidence="5">
    <location>
        <position position="1"/>
    </location>
</feature>
<accession>A0A4U0WHN7</accession>
<dbReference type="Proteomes" id="UP000309340">
    <property type="component" value="Unassembled WGS sequence"/>
</dbReference>
<feature type="region of interest" description="Disordered" evidence="3">
    <location>
        <begin position="23"/>
        <end position="42"/>
    </location>
</feature>
<dbReference type="PANTHER" id="PTHR24346">
    <property type="entry name" value="MAP/MICROTUBULE AFFINITY-REGULATING KINASE"/>
    <property type="match status" value="1"/>
</dbReference>
<dbReference type="SMART" id="SM00220">
    <property type="entry name" value="S_TKc"/>
    <property type="match status" value="1"/>
</dbReference>
<name>A0A4U0WHN7_9PEZI</name>
<reference evidence="5 6" key="1">
    <citation type="submission" date="2017-03" db="EMBL/GenBank/DDBJ databases">
        <title>Genomes of endolithic fungi from Antarctica.</title>
        <authorList>
            <person name="Coleine C."/>
            <person name="Masonjones S."/>
            <person name="Stajich J.E."/>
        </authorList>
    </citation>
    <scope>NUCLEOTIDE SEQUENCE [LARGE SCALE GENOMIC DNA]</scope>
    <source>
        <strain evidence="5 6">CCFEE 5184</strain>
    </source>
</reference>
<dbReference type="Pfam" id="PF00069">
    <property type="entry name" value="Pkinase"/>
    <property type="match status" value="1"/>
</dbReference>
<dbReference type="GO" id="GO:0005737">
    <property type="term" value="C:cytoplasm"/>
    <property type="evidence" value="ECO:0007669"/>
    <property type="project" value="TreeGrafter"/>
</dbReference>
<feature type="domain" description="Protein kinase" evidence="4">
    <location>
        <begin position="1"/>
        <end position="267"/>
    </location>
</feature>
<protein>
    <recommendedName>
        <fullName evidence="4">Protein kinase domain-containing protein</fullName>
    </recommendedName>
</protein>
<evidence type="ECO:0000313" key="5">
    <source>
        <dbReference type="EMBL" id="TKA62482.1"/>
    </source>
</evidence>
<evidence type="ECO:0000313" key="6">
    <source>
        <dbReference type="Proteomes" id="UP000309340"/>
    </source>
</evidence>